<dbReference type="GO" id="GO:0016787">
    <property type="term" value="F:hydrolase activity"/>
    <property type="evidence" value="ECO:0007669"/>
    <property type="project" value="UniProtKB-KW"/>
</dbReference>
<sequence>MVRKLYLIYILFLSISYVYGQDYKSHFEYENLNPSAAIVETQTIDSLTQMEKVVLNGFDSKIPFYHFINKRNSENRYAILIHGLGGNKDYWVNPSMPYLQYTKNLTAIKDSLLLHGFNLVIPDAKFHGERSYELNFRNPGSLPPMRSKNIEDAESMYDLYSSSAKEIRLIMDYLEQSIQDQKIKFNLIGYSMGGAISLMLNHVDHRIHCVVACVPPMSRPYSEIVGLNWPKGIADKLKAISPLYSVADQNAPVAMLMGKSDFFIPEDEAKAFYGNIKMEDKELKFYDSGHELPDAYVDDVIQWVLEHN</sequence>
<dbReference type="Pfam" id="PF00561">
    <property type="entry name" value="Abhydrolase_1"/>
    <property type="match status" value="1"/>
</dbReference>
<dbReference type="InterPro" id="IPR000073">
    <property type="entry name" value="AB_hydrolase_1"/>
</dbReference>
<evidence type="ECO:0000313" key="5">
    <source>
        <dbReference type="Proteomes" id="UP000664163"/>
    </source>
</evidence>
<keyword evidence="5" id="KW-1185">Reference proteome</keyword>
<dbReference type="Proteomes" id="UP000664163">
    <property type="component" value="Unassembled WGS sequence"/>
</dbReference>
<dbReference type="SUPFAM" id="SSF53474">
    <property type="entry name" value="alpha/beta-Hydrolases"/>
    <property type="match status" value="1"/>
</dbReference>
<name>A0ABS3EVF2_9FLAO</name>
<dbReference type="PANTHER" id="PTHR22946">
    <property type="entry name" value="DIENELACTONE HYDROLASE DOMAIN-CONTAINING PROTEIN-RELATED"/>
    <property type="match status" value="1"/>
</dbReference>
<dbReference type="EMBL" id="JAFLND010000001">
    <property type="protein sequence ID" value="MBO0330128.1"/>
    <property type="molecule type" value="Genomic_DNA"/>
</dbReference>
<evidence type="ECO:0000256" key="1">
    <source>
        <dbReference type="ARBA" id="ARBA00022801"/>
    </source>
</evidence>
<keyword evidence="1 4" id="KW-0378">Hydrolase</keyword>
<dbReference type="InterPro" id="IPR050261">
    <property type="entry name" value="FrsA_esterase"/>
</dbReference>
<comment type="caution">
    <text evidence="4">The sequence shown here is derived from an EMBL/GenBank/DDBJ whole genome shotgun (WGS) entry which is preliminary data.</text>
</comment>
<proteinExistence type="inferred from homology"/>
<gene>
    <name evidence="4" type="ORF">J0X13_06180</name>
</gene>
<dbReference type="Gene3D" id="3.40.50.1820">
    <property type="entry name" value="alpha/beta hydrolase"/>
    <property type="match status" value="1"/>
</dbReference>
<feature type="domain" description="AB hydrolase-1" evidence="3">
    <location>
        <begin position="79"/>
        <end position="218"/>
    </location>
</feature>
<dbReference type="PANTHER" id="PTHR22946:SF9">
    <property type="entry name" value="POLYKETIDE TRANSFERASE AF380"/>
    <property type="match status" value="1"/>
</dbReference>
<evidence type="ECO:0000259" key="3">
    <source>
        <dbReference type="Pfam" id="PF00561"/>
    </source>
</evidence>
<reference evidence="4 5" key="1">
    <citation type="submission" date="2021-03" db="EMBL/GenBank/DDBJ databases">
        <title>Muricauda sp. CAU 1631 isolated from Incheon.</title>
        <authorList>
            <person name="Kim W."/>
        </authorList>
    </citation>
    <scope>NUCLEOTIDE SEQUENCE [LARGE SCALE GENOMIC DNA]</scope>
    <source>
        <strain evidence="4 5">CAU 1631</strain>
    </source>
</reference>
<accession>A0ABS3EVF2</accession>
<organism evidence="4 5">
    <name type="scientific">[Muricauda] lutisoli</name>
    <dbReference type="NCBI Taxonomy" id="2816035"/>
    <lineage>
        <taxon>Bacteria</taxon>
        <taxon>Pseudomonadati</taxon>
        <taxon>Bacteroidota</taxon>
        <taxon>Flavobacteriia</taxon>
        <taxon>Flavobacteriales</taxon>
        <taxon>Flavobacteriaceae</taxon>
        <taxon>Allomuricauda</taxon>
    </lineage>
</organism>
<dbReference type="InterPro" id="IPR029058">
    <property type="entry name" value="AB_hydrolase_fold"/>
</dbReference>
<protein>
    <submittedName>
        <fullName evidence="4">Alpha/beta fold hydrolase</fullName>
    </submittedName>
</protein>
<comment type="similarity">
    <text evidence="2">Belongs to the AB hydrolase superfamily. FUS2 hydrolase family.</text>
</comment>
<evidence type="ECO:0000256" key="2">
    <source>
        <dbReference type="ARBA" id="ARBA00038115"/>
    </source>
</evidence>
<evidence type="ECO:0000313" key="4">
    <source>
        <dbReference type="EMBL" id="MBO0330128.1"/>
    </source>
</evidence>
<dbReference type="RefSeq" id="WP_207070548.1">
    <property type="nucleotide sequence ID" value="NZ_JAFLND010000001.1"/>
</dbReference>